<comment type="caution">
    <text evidence="1">The sequence shown here is derived from an EMBL/GenBank/DDBJ whole genome shotgun (WGS) entry which is preliminary data.</text>
</comment>
<reference evidence="1 2" key="1">
    <citation type="submission" date="2024-05" db="EMBL/GenBank/DDBJ databases">
        <authorList>
            <person name="De Oliveira J.P."/>
            <person name="Noriler S.A."/>
            <person name="De Oliveira A.G."/>
            <person name="Sipoli D.S."/>
        </authorList>
    </citation>
    <scope>NUCLEOTIDE SEQUENCE [LARGE SCALE GENOMIC DNA]</scope>
    <source>
        <strain evidence="1 2">LABIM189</strain>
    </source>
</reference>
<dbReference type="RefSeq" id="WP_347372120.1">
    <property type="nucleotide sequence ID" value="NZ_JBDOJC010000001.1"/>
</dbReference>
<evidence type="ECO:0000313" key="2">
    <source>
        <dbReference type="Proteomes" id="UP001455709"/>
    </source>
</evidence>
<accession>A0ABV0FHT6</accession>
<organism evidence="1 2">
    <name type="scientific">Chromobacterium vaccinii</name>
    <dbReference type="NCBI Taxonomy" id="1108595"/>
    <lineage>
        <taxon>Bacteria</taxon>
        <taxon>Pseudomonadati</taxon>
        <taxon>Pseudomonadota</taxon>
        <taxon>Betaproteobacteria</taxon>
        <taxon>Neisseriales</taxon>
        <taxon>Chromobacteriaceae</taxon>
        <taxon>Chromobacterium</taxon>
    </lineage>
</organism>
<protein>
    <submittedName>
        <fullName evidence="1">Uncharacterized protein</fullName>
    </submittedName>
</protein>
<proteinExistence type="predicted"/>
<dbReference type="EMBL" id="JBDOJC010000001">
    <property type="protein sequence ID" value="MEO2219655.1"/>
    <property type="molecule type" value="Genomic_DNA"/>
</dbReference>
<keyword evidence="2" id="KW-1185">Reference proteome</keyword>
<evidence type="ECO:0000313" key="1">
    <source>
        <dbReference type="EMBL" id="MEO2219655.1"/>
    </source>
</evidence>
<name>A0ABV0FHT6_9NEIS</name>
<gene>
    <name evidence="1" type="ORF">ABGV49_21590</name>
</gene>
<dbReference type="Proteomes" id="UP001455709">
    <property type="component" value="Unassembled WGS sequence"/>
</dbReference>
<sequence length="82" mass="9321">MTSLLYEVWEEIDEDGQSLPGLCLAGPDGDGFRALLGPDSRLVTTLYASSHFEAMTKHYEIVGYGEYFNNESWSHEPFNMQR</sequence>